<feature type="compositionally biased region" description="Low complexity" evidence="1">
    <location>
        <begin position="159"/>
        <end position="170"/>
    </location>
</feature>
<feature type="compositionally biased region" description="Basic and acidic residues" evidence="1">
    <location>
        <begin position="194"/>
        <end position="205"/>
    </location>
</feature>
<evidence type="ECO:0000256" key="1">
    <source>
        <dbReference type="SAM" id="MobiDB-lite"/>
    </source>
</evidence>
<comment type="caution">
    <text evidence="2">The sequence shown here is derived from an EMBL/GenBank/DDBJ whole genome shotgun (WGS) entry which is preliminary data.</text>
</comment>
<feature type="compositionally biased region" description="Polar residues" evidence="1">
    <location>
        <begin position="275"/>
        <end position="284"/>
    </location>
</feature>
<reference evidence="2 3" key="1">
    <citation type="submission" date="2018-10" db="EMBL/GenBank/DDBJ databases">
        <title>Genome sequence of Verticillium nonalfalfae VnAa140.</title>
        <authorList>
            <person name="Stajich J.E."/>
            <person name="Kasson M.T."/>
        </authorList>
    </citation>
    <scope>NUCLEOTIDE SEQUENCE [LARGE SCALE GENOMIC DNA]</scope>
    <source>
        <strain evidence="2 3">VnAa140</strain>
    </source>
</reference>
<feature type="compositionally biased region" description="Polar residues" evidence="1">
    <location>
        <begin position="1"/>
        <end position="14"/>
    </location>
</feature>
<feature type="compositionally biased region" description="Low complexity" evidence="1">
    <location>
        <begin position="97"/>
        <end position="109"/>
    </location>
</feature>
<sequence>MDDTSSSQTTMEPSTPTPKRQPPLYTPLAAATLERINTWRTTNLLAATCTCTDPPTPLPHPTSTFLAAHTNFWHGTWTYRRHPPPPPPDDDWRPDSCPRCARLGAAAPATPDPTPEEQQHEQQQPAPHASAGAASSSVGAALSRIASLCLTPAKKRAAAKPGAGSGSSRRGGPDAAKPGSPHGPDTEDDDDEDVPKRQSGRDDGAPLKQQVSSSSLFRKMRLRKWSFERTPARTAAANASRGGTPSAERRKTPRVTAAAVAAVSAPAGRVGAEYNPSSASTGSNPDDAGLEGLKVKRAREGDARLSRARELLERKERAERQGV</sequence>
<dbReference type="EMBL" id="RBVV01000001">
    <property type="protein sequence ID" value="RNJ61326.1"/>
    <property type="molecule type" value="Genomic_DNA"/>
</dbReference>
<feature type="compositionally biased region" description="Low complexity" evidence="1">
    <location>
        <begin position="121"/>
        <end position="137"/>
    </location>
</feature>
<name>A0A3M9YNJ5_9PEZI</name>
<evidence type="ECO:0000313" key="3">
    <source>
        <dbReference type="Proteomes" id="UP000267145"/>
    </source>
</evidence>
<feature type="compositionally biased region" description="Pro residues" evidence="1">
    <location>
        <begin position="15"/>
        <end position="24"/>
    </location>
</feature>
<gene>
    <name evidence="2" type="ORF">D7B24_000183</name>
</gene>
<dbReference type="RefSeq" id="XP_028499484.1">
    <property type="nucleotide sequence ID" value="XM_028634444.1"/>
</dbReference>
<dbReference type="AlphaFoldDB" id="A0A3M9YNJ5"/>
<feature type="region of interest" description="Disordered" evidence="1">
    <location>
        <begin position="81"/>
        <end position="137"/>
    </location>
</feature>
<feature type="region of interest" description="Disordered" evidence="1">
    <location>
        <begin position="156"/>
        <end position="256"/>
    </location>
</feature>
<protein>
    <submittedName>
        <fullName evidence="2">Uncharacterized protein</fullName>
    </submittedName>
</protein>
<accession>A0A3M9YNJ5</accession>
<feature type="compositionally biased region" description="Basic and acidic residues" evidence="1">
    <location>
        <begin position="298"/>
        <end position="323"/>
    </location>
</feature>
<dbReference type="Proteomes" id="UP000267145">
    <property type="component" value="Unassembled WGS sequence"/>
</dbReference>
<feature type="region of interest" description="Disordered" evidence="1">
    <location>
        <begin position="1"/>
        <end position="24"/>
    </location>
</feature>
<feature type="region of interest" description="Disordered" evidence="1">
    <location>
        <begin position="270"/>
        <end position="323"/>
    </location>
</feature>
<organism evidence="2 3">
    <name type="scientific">Verticillium nonalfalfae</name>
    <dbReference type="NCBI Taxonomy" id="1051616"/>
    <lineage>
        <taxon>Eukaryota</taxon>
        <taxon>Fungi</taxon>
        <taxon>Dikarya</taxon>
        <taxon>Ascomycota</taxon>
        <taxon>Pezizomycotina</taxon>
        <taxon>Sordariomycetes</taxon>
        <taxon>Hypocreomycetidae</taxon>
        <taxon>Glomerellales</taxon>
        <taxon>Plectosphaerellaceae</taxon>
        <taxon>Verticillium</taxon>
    </lineage>
</organism>
<evidence type="ECO:0000313" key="2">
    <source>
        <dbReference type="EMBL" id="RNJ61326.1"/>
    </source>
</evidence>
<dbReference type="GeneID" id="39603872"/>
<proteinExistence type="predicted"/>
<keyword evidence="3" id="KW-1185">Reference proteome</keyword>